<protein>
    <recommendedName>
        <fullName evidence="5">Lipoprotein YerB</fullName>
    </recommendedName>
</protein>
<dbReference type="InterPro" id="IPR023158">
    <property type="entry name" value="YerB-like_sf"/>
</dbReference>
<name>A0A1M5WH41_9BACI</name>
<evidence type="ECO:0000259" key="2">
    <source>
        <dbReference type="Pfam" id="PF17479"/>
    </source>
</evidence>
<organism evidence="3 4">
    <name type="scientific">Virgibacillus chiguensis</name>
    <dbReference type="NCBI Taxonomy" id="411959"/>
    <lineage>
        <taxon>Bacteria</taxon>
        <taxon>Bacillati</taxon>
        <taxon>Bacillota</taxon>
        <taxon>Bacilli</taxon>
        <taxon>Bacillales</taxon>
        <taxon>Bacillaceae</taxon>
        <taxon>Virgibacillus</taxon>
    </lineage>
</organism>
<dbReference type="EMBL" id="FQXD01000016">
    <property type="protein sequence ID" value="SHH86832.1"/>
    <property type="molecule type" value="Genomic_DNA"/>
</dbReference>
<dbReference type="Pfam" id="PF11258">
    <property type="entry name" value="DUF3048"/>
    <property type="match status" value="1"/>
</dbReference>
<dbReference type="InterPro" id="IPR035328">
    <property type="entry name" value="DUF3048_C"/>
</dbReference>
<evidence type="ECO:0000313" key="3">
    <source>
        <dbReference type="EMBL" id="SHH86832.1"/>
    </source>
</evidence>
<reference evidence="4" key="1">
    <citation type="submission" date="2016-11" db="EMBL/GenBank/DDBJ databases">
        <authorList>
            <person name="Varghese N."/>
            <person name="Submissions S."/>
        </authorList>
    </citation>
    <scope>NUCLEOTIDE SEQUENCE [LARGE SCALE GENOMIC DNA]</scope>
    <source>
        <strain evidence="4">CGMCC 1.6496</strain>
    </source>
</reference>
<dbReference type="SUPFAM" id="SSF159774">
    <property type="entry name" value="YerB-like"/>
    <property type="match status" value="1"/>
</dbReference>
<dbReference type="Pfam" id="PF17479">
    <property type="entry name" value="DUF3048_C"/>
    <property type="match status" value="1"/>
</dbReference>
<accession>A0A1M5WH41</accession>
<feature type="domain" description="DUF3048" evidence="1">
    <location>
        <begin position="41"/>
        <end position="183"/>
    </location>
</feature>
<sequence>MRKVLFLVVIMVFIFIAGCKNEGDVGKDNEKDDDKNAAYALTGLSADGATDNRMVAVMVNNHPKARPQTGLSQADIVFEMLAEGNITRFLALYQSELPDVIGPVRSAREYYFDLAQGYNAIYVHHGAADFINQKIKDKGIDHLNGSLYDNDGNLFKRETFRKAPHNSYLQTDAIYEIAEDKGYDVTATYESLPFLETDAEIAGSPAPKVTVSYANNSNEMIQYIFKEDSGTYKRYNGEQQTVEMDTEEPIEINNVFIIEASHQVIDQEGRRAIDLESGGEAYLLQNGVMQEIQWENRAGRIIPVKNNKEVPFVPGKTWINVIPQQPGLQDIVTISSD</sequence>
<feature type="domain" description="DUF3048" evidence="2">
    <location>
        <begin position="209"/>
        <end position="319"/>
    </location>
</feature>
<dbReference type="AlphaFoldDB" id="A0A1M5WH41"/>
<gene>
    <name evidence="3" type="ORF">SAMN05421807_11660</name>
</gene>
<proteinExistence type="predicted"/>
<dbReference type="OrthoDB" id="9779102at2"/>
<dbReference type="InterPro" id="IPR021416">
    <property type="entry name" value="DUF3048_N"/>
</dbReference>
<dbReference type="Gene3D" id="3.50.90.10">
    <property type="entry name" value="YerB-like"/>
    <property type="match status" value="1"/>
</dbReference>
<dbReference type="Proteomes" id="UP000184079">
    <property type="component" value="Unassembled WGS sequence"/>
</dbReference>
<evidence type="ECO:0008006" key="5">
    <source>
        <dbReference type="Google" id="ProtNLM"/>
    </source>
</evidence>
<evidence type="ECO:0000313" key="4">
    <source>
        <dbReference type="Proteomes" id="UP000184079"/>
    </source>
</evidence>
<evidence type="ECO:0000259" key="1">
    <source>
        <dbReference type="Pfam" id="PF11258"/>
    </source>
</evidence>
<keyword evidence="4" id="KW-1185">Reference proteome</keyword>
<dbReference type="RefSeq" id="WP_073011869.1">
    <property type="nucleotide sequence ID" value="NZ_FQXD01000016.1"/>
</dbReference>
<dbReference type="PROSITE" id="PS51257">
    <property type="entry name" value="PROKAR_LIPOPROTEIN"/>
    <property type="match status" value="1"/>
</dbReference>